<evidence type="ECO:0000313" key="2">
    <source>
        <dbReference type="EMBL" id="MCP2358417.1"/>
    </source>
</evidence>
<gene>
    <name evidence="2" type="ORF">HD597_005437</name>
</gene>
<feature type="chain" id="PRO_5040876148" description="YtkA-like domain-containing protein" evidence="1">
    <location>
        <begin position="20"/>
        <end position="122"/>
    </location>
</feature>
<dbReference type="AlphaFoldDB" id="A0A9X2K2I6"/>
<protein>
    <recommendedName>
        <fullName evidence="4">YtkA-like domain-containing protein</fullName>
    </recommendedName>
</protein>
<organism evidence="2 3">
    <name type="scientific">Nonomuraea thailandensis</name>
    <dbReference type="NCBI Taxonomy" id="1188745"/>
    <lineage>
        <taxon>Bacteria</taxon>
        <taxon>Bacillati</taxon>
        <taxon>Actinomycetota</taxon>
        <taxon>Actinomycetes</taxon>
        <taxon>Streptosporangiales</taxon>
        <taxon>Streptosporangiaceae</taxon>
        <taxon>Nonomuraea</taxon>
    </lineage>
</organism>
<dbReference type="Proteomes" id="UP001139648">
    <property type="component" value="Unassembled WGS sequence"/>
</dbReference>
<sequence length="122" mass="12560">MKYAGLCLLVAGVLFAVTARWSGGGAEPMRAAGERYSVTVLPADPVEVRVTSGEAETVTLAAVMPAMGHALPPVGTVPAGAGRFVAEKDLFTMDGVWELSITLSGAQGQEVINLSTVVTSVR</sequence>
<evidence type="ECO:0000313" key="3">
    <source>
        <dbReference type="Proteomes" id="UP001139648"/>
    </source>
</evidence>
<dbReference type="EMBL" id="JAMZEB010000002">
    <property type="protein sequence ID" value="MCP2358417.1"/>
    <property type="molecule type" value="Genomic_DNA"/>
</dbReference>
<reference evidence="2" key="1">
    <citation type="submission" date="2022-06" db="EMBL/GenBank/DDBJ databases">
        <title>Sequencing the genomes of 1000 actinobacteria strains.</title>
        <authorList>
            <person name="Klenk H.-P."/>
        </authorList>
    </citation>
    <scope>NUCLEOTIDE SEQUENCE</scope>
    <source>
        <strain evidence="2">DSM 46694</strain>
    </source>
</reference>
<keyword evidence="1" id="KW-0732">Signal</keyword>
<evidence type="ECO:0008006" key="4">
    <source>
        <dbReference type="Google" id="ProtNLM"/>
    </source>
</evidence>
<feature type="signal peptide" evidence="1">
    <location>
        <begin position="1"/>
        <end position="19"/>
    </location>
</feature>
<comment type="caution">
    <text evidence="2">The sequence shown here is derived from an EMBL/GenBank/DDBJ whole genome shotgun (WGS) entry which is preliminary data.</text>
</comment>
<evidence type="ECO:0000256" key="1">
    <source>
        <dbReference type="SAM" id="SignalP"/>
    </source>
</evidence>
<proteinExistence type="predicted"/>
<dbReference type="RefSeq" id="WP_253745530.1">
    <property type="nucleotide sequence ID" value="NZ_BAABKA010000054.1"/>
</dbReference>
<keyword evidence="3" id="KW-1185">Reference proteome</keyword>
<name>A0A9X2K2I6_9ACTN</name>
<accession>A0A9X2K2I6</accession>